<feature type="domain" description="Outer membrane protein beta-barrel" evidence="5">
    <location>
        <begin position="478"/>
        <end position="727"/>
    </location>
</feature>
<reference evidence="6 7" key="1">
    <citation type="submission" date="2018-08" db="EMBL/GenBank/DDBJ databases">
        <title>A genome reference for cultivated species of the human gut microbiota.</title>
        <authorList>
            <person name="Zou Y."/>
            <person name="Xue W."/>
            <person name="Luo G."/>
        </authorList>
    </citation>
    <scope>NUCLEOTIDE SEQUENCE [LARGE SCALE GENOMIC DNA]</scope>
    <source>
        <strain evidence="6 7">AM16-54</strain>
    </source>
</reference>
<dbReference type="Gene3D" id="2.40.170.20">
    <property type="entry name" value="TonB-dependent receptor, beta-barrel domain"/>
    <property type="match status" value="1"/>
</dbReference>
<evidence type="ECO:0000256" key="1">
    <source>
        <dbReference type="ARBA" id="ARBA00004442"/>
    </source>
</evidence>
<protein>
    <recommendedName>
        <fullName evidence="5">Outer membrane protein beta-barrel domain-containing protein</fullName>
    </recommendedName>
</protein>
<evidence type="ECO:0000256" key="2">
    <source>
        <dbReference type="ARBA" id="ARBA00023136"/>
    </source>
</evidence>
<comment type="caution">
    <text evidence="6">The sequence shown here is derived from an EMBL/GenBank/DDBJ whole genome shotgun (WGS) entry which is preliminary data.</text>
</comment>
<evidence type="ECO:0000256" key="4">
    <source>
        <dbReference type="SAM" id="SignalP"/>
    </source>
</evidence>
<keyword evidence="2" id="KW-0472">Membrane</keyword>
<dbReference type="GO" id="GO:0009279">
    <property type="term" value="C:cell outer membrane"/>
    <property type="evidence" value="ECO:0007669"/>
    <property type="project" value="UniProtKB-SubCell"/>
</dbReference>
<dbReference type="AlphaFoldDB" id="A0A414YBQ2"/>
<dbReference type="Pfam" id="PF14905">
    <property type="entry name" value="OMP_b-brl_3"/>
    <property type="match status" value="1"/>
</dbReference>
<comment type="subcellular location">
    <subcellularLocation>
        <location evidence="1">Cell outer membrane</location>
    </subcellularLocation>
</comment>
<keyword evidence="3" id="KW-0998">Cell outer membrane</keyword>
<evidence type="ECO:0000259" key="5">
    <source>
        <dbReference type="Pfam" id="PF14905"/>
    </source>
</evidence>
<organism evidence="6 7">
    <name type="scientific">Segatella copri</name>
    <dbReference type="NCBI Taxonomy" id="165179"/>
    <lineage>
        <taxon>Bacteria</taxon>
        <taxon>Pseudomonadati</taxon>
        <taxon>Bacteroidota</taxon>
        <taxon>Bacteroidia</taxon>
        <taxon>Bacteroidales</taxon>
        <taxon>Prevotellaceae</taxon>
        <taxon>Segatella</taxon>
    </lineage>
</organism>
<name>A0A414YBQ2_9BACT</name>
<dbReference type="EMBL" id="QRKB01000010">
    <property type="protein sequence ID" value="RHH83494.1"/>
    <property type="molecule type" value="Genomic_DNA"/>
</dbReference>
<proteinExistence type="predicted"/>
<evidence type="ECO:0000256" key="3">
    <source>
        <dbReference type="ARBA" id="ARBA00023237"/>
    </source>
</evidence>
<dbReference type="SUPFAM" id="SSF56935">
    <property type="entry name" value="Porins"/>
    <property type="match status" value="1"/>
</dbReference>
<accession>A0A414YBQ2</accession>
<feature type="signal peptide" evidence="4">
    <location>
        <begin position="1"/>
        <end position="19"/>
    </location>
</feature>
<gene>
    <name evidence="6" type="ORF">DW192_05555</name>
</gene>
<keyword evidence="4" id="KW-0732">Signal</keyword>
<evidence type="ECO:0000313" key="6">
    <source>
        <dbReference type="EMBL" id="RHH83494.1"/>
    </source>
</evidence>
<dbReference type="Proteomes" id="UP000284548">
    <property type="component" value="Unassembled WGS sequence"/>
</dbReference>
<feature type="chain" id="PRO_5018994155" description="Outer membrane protein beta-barrel domain-containing protein" evidence="4">
    <location>
        <begin position="20"/>
        <end position="758"/>
    </location>
</feature>
<evidence type="ECO:0000313" key="7">
    <source>
        <dbReference type="Proteomes" id="UP000284548"/>
    </source>
</evidence>
<dbReference type="InterPro" id="IPR041700">
    <property type="entry name" value="OMP_b-brl_3"/>
</dbReference>
<sequence>MKYIWVVLMVFLFPFTCLAQVRGKIVSVSDSSCVPFVTVSAFDKTNRFLCGVHCMETGDFSLESKEDIYKLSFQSIGFEKRDTISPLGFKGDIGVVVLQSKVENLKEVVAVADMVSRNASKETIFITDSLRKGTTGAIELLAKIPGITTDWGTDEVNVGKDKNVPVIINGKEVKREYAISINPKRIKTVEIMRYPAGKYSEYPVVLNMELVNDYTGWDISAFSRNLYSFRNKHSNREAMGANFTYTFPRINLYGSLNFTHRQNYDVLGYEYSNLGDVTIKSKAIDYRKPNMSTRSNIGSFSLGTDYKLSDNQTLSVQVWIETKGSKQSDFFSVSNRDEKYESNSLDDFNTDDYTIGLFYKGMVLKLLNLSSELIYNRYDIHEDRFYSAKNDVARTPYKGDKNYWRYYLSGYYNLGSKVSLWADYTQIWKDYSNSDRNENVLLHSSKETRSKLMGAISYQPFRNFNALLGTHLLTVKDENQLKTVSEKHTSWMPLFKGYWKPVKWMYLQYNYFCDVEYPNLDQLSTVRWQVNDVLWHRGNSELKPRIMHYSEITVNFVNIVKIDYMYKQSKDEIIDYYQQEEDKTYQTQANCNYRHNYLGMEGDYNLGKGVELSFVANYQWYHRYMKDDTKHFGRTWYLDTQLLWNVPNTKLSFMASYFLRHDKLPLLQGKQYDEEEKLFIGTSCSLLKGKLPISLEVSIPTSMISKKTYTKVSLPNFAYQTYGDNRVNAFVALISVKYSLGKGKTTKLNNSKNLDVEK</sequence>
<dbReference type="InterPro" id="IPR036942">
    <property type="entry name" value="Beta-barrel_TonB_sf"/>
</dbReference>